<gene>
    <name evidence="2" type="ORF">CICLE_v10007203mg</name>
</gene>
<keyword evidence="3" id="KW-1185">Reference proteome</keyword>
<keyword evidence="1" id="KW-0472">Membrane</keyword>
<evidence type="ECO:0000313" key="3">
    <source>
        <dbReference type="Proteomes" id="UP000030687"/>
    </source>
</evidence>
<sequence>MNGFYLTLNKRNMCLLCLMDIAFLLQGRNCSVKMESVFLVEFFSMKILLLGTMHIHFYVNISFAAFLFIFSP</sequence>
<dbReference type="EMBL" id="KI537036">
    <property type="protein sequence ID" value="ESR34229.1"/>
    <property type="molecule type" value="Genomic_DNA"/>
</dbReference>
<evidence type="ECO:0000256" key="1">
    <source>
        <dbReference type="SAM" id="Phobius"/>
    </source>
</evidence>
<protein>
    <submittedName>
        <fullName evidence="2">Uncharacterized protein</fullName>
    </submittedName>
</protein>
<accession>V4U4U9</accession>
<name>V4U4U9_CITCL</name>
<dbReference type="Gramene" id="ESR34229">
    <property type="protein sequence ID" value="ESR34229"/>
    <property type="gene ID" value="CICLE_v10007203mg"/>
</dbReference>
<proteinExistence type="predicted"/>
<keyword evidence="1" id="KW-0812">Transmembrane</keyword>
<reference evidence="2 3" key="1">
    <citation type="submission" date="2013-10" db="EMBL/GenBank/DDBJ databases">
        <authorList>
            <consortium name="International Citrus Genome Consortium"/>
            <person name="Jenkins J."/>
            <person name="Schmutz J."/>
            <person name="Prochnik S."/>
            <person name="Rokhsar D."/>
            <person name="Gmitter F."/>
            <person name="Ollitrault P."/>
            <person name="Machado M."/>
            <person name="Talon M."/>
            <person name="Wincker P."/>
            <person name="Jaillon O."/>
            <person name="Morgante M."/>
        </authorList>
    </citation>
    <scope>NUCLEOTIDE SEQUENCE</scope>
    <source>
        <strain evidence="3">cv. Clemenules</strain>
    </source>
</reference>
<organism evidence="2 3">
    <name type="scientific">Citrus clementina</name>
    <name type="common">Clementine</name>
    <name type="synonym">Citrus deliciosa x Citrus sinensis</name>
    <dbReference type="NCBI Taxonomy" id="85681"/>
    <lineage>
        <taxon>Eukaryota</taxon>
        <taxon>Viridiplantae</taxon>
        <taxon>Streptophyta</taxon>
        <taxon>Embryophyta</taxon>
        <taxon>Tracheophyta</taxon>
        <taxon>Spermatophyta</taxon>
        <taxon>Magnoliopsida</taxon>
        <taxon>eudicotyledons</taxon>
        <taxon>Gunneridae</taxon>
        <taxon>Pentapetalae</taxon>
        <taxon>rosids</taxon>
        <taxon>malvids</taxon>
        <taxon>Sapindales</taxon>
        <taxon>Rutaceae</taxon>
        <taxon>Aurantioideae</taxon>
        <taxon>Citrus</taxon>
    </lineage>
</organism>
<evidence type="ECO:0000313" key="2">
    <source>
        <dbReference type="EMBL" id="ESR34229.1"/>
    </source>
</evidence>
<dbReference type="Proteomes" id="UP000030687">
    <property type="component" value="Unassembled WGS sequence"/>
</dbReference>
<dbReference type="AlphaFoldDB" id="V4U4U9"/>
<keyword evidence="1" id="KW-1133">Transmembrane helix</keyword>
<dbReference type="KEGG" id="cic:CICLE_v10007203mg"/>
<dbReference type="InParanoid" id="V4U4U9"/>
<feature type="transmembrane region" description="Helical" evidence="1">
    <location>
        <begin position="46"/>
        <end position="70"/>
    </location>
</feature>